<dbReference type="EMBL" id="BDHI01000021">
    <property type="protein sequence ID" value="GCB24925.1"/>
    <property type="molecule type" value="Genomic_DNA"/>
</dbReference>
<evidence type="ECO:0000259" key="8">
    <source>
        <dbReference type="Pfam" id="PF20684"/>
    </source>
</evidence>
<evidence type="ECO:0000256" key="5">
    <source>
        <dbReference type="ARBA" id="ARBA00038359"/>
    </source>
</evidence>
<keyword evidence="10" id="KW-1185">Reference proteome</keyword>
<evidence type="ECO:0000256" key="3">
    <source>
        <dbReference type="ARBA" id="ARBA00022989"/>
    </source>
</evidence>
<feature type="transmembrane region" description="Helical" evidence="7">
    <location>
        <begin position="84"/>
        <end position="109"/>
    </location>
</feature>
<feature type="transmembrane region" description="Helical" evidence="7">
    <location>
        <begin position="121"/>
        <end position="143"/>
    </location>
</feature>
<sequence length="384" mass="43092">MAPTSRGAEMISIVTVLVSLAFLAVILRIVARFKRKVHFGVDDYLCFACMLLLIGMLIELSLWVTIGGNGSHQSKLSSETMMNFYKIFLANQFTYFSLCPLIKVSIVCFYRRIFTTRTFQWTSFSINALIILWGLGVFLACALQCRPLRAYWDQSVDGQCIDGYTLIVVNQIFNVVMDFVLLALPIPLIWGLHRAWQDKLAINGVFALGGFVCFASIFRVVVLFWIKDSDMTYTVYQATLWTHIEPSIGLICSCLPTIRGLFPRGKLGSNKSHKYQNEVPYYGNTDVSTSNFVATGRKTPTAESIKLEDGAPRRSNSSEGGLPSSVKSNDTSWLDITVRTEIDVRQDDLPRLYANRADALVASISLMSDDVGMLYVLSELRFHV</sequence>
<dbReference type="Pfam" id="PF20684">
    <property type="entry name" value="Fung_rhodopsin"/>
    <property type="match status" value="1"/>
</dbReference>
<evidence type="ECO:0000256" key="7">
    <source>
        <dbReference type="SAM" id="Phobius"/>
    </source>
</evidence>
<feature type="transmembrane region" description="Helical" evidence="7">
    <location>
        <begin position="204"/>
        <end position="226"/>
    </location>
</feature>
<comment type="caution">
    <text evidence="9">The sequence shown here is derived from an EMBL/GenBank/DDBJ whole genome shotgun (WGS) entry which is preliminary data.</text>
</comment>
<feature type="compositionally biased region" description="Polar residues" evidence="6">
    <location>
        <begin position="314"/>
        <end position="328"/>
    </location>
</feature>
<dbReference type="GO" id="GO:0016020">
    <property type="term" value="C:membrane"/>
    <property type="evidence" value="ECO:0007669"/>
    <property type="project" value="UniProtKB-SubCell"/>
</dbReference>
<keyword evidence="2 7" id="KW-0812">Transmembrane</keyword>
<reference evidence="9 10" key="1">
    <citation type="submission" date="2016-09" db="EMBL/GenBank/DDBJ databases">
        <title>Aspergillus awamori IFM 58123T.</title>
        <authorList>
            <person name="Kusuya Y."/>
            <person name="Shimizu M."/>
            <person name="Takahashi H."/>
            <person name="Yaguchi T."/>
        </authorList>
    </citation>
    <scope>NUCLEOTIDE SEQUENCE [LARGE SCALE GENOMIC DNA]</scope>
    <source>
        <strain evidence="9 10">IFM 58123</strain>
    </source>
</reference>
<evidence type="ECO:0000256" key="6">
    <source>
        <dbReference type="SAM" id="MobiDB-lite"/>
    </source>
</evidence>
<comment type="similarity">
    <text evidence="5">Belongs to the SAT4 family.</text>
</comment>
<evidence type="ECO:0000313" key="9">
    <source>
        <dbReference type="EMBL" id="GCB24925.1"/>
    </source>
</evidence>
<dbReference type="PANTHER" id="PTHR33048:SF163">
    <property type="entry name" value="INTEGRAL MEMBRANE PROTEIN (AFU_ORTHOLOGUE AFUA_8G05510)"/>
    <property type="match status" value="1"/>
</dbReference>
<keyword evidence="3 7" id="KW-1133">Transmembrane helix</keyword>
<evidence type="ECO:0000256" key="2">
    <source>
        <dbReference type="ARBA" id="ARBA00022692"/>
    </source>
</evidence>
<gene>
    <name evidence="9" type="ORF">AAWM_07810</name>
</gene>
<organism evidence="9 10">
    <name type="scientific">Aspergillus awamori</name>
    <name type="common">Black koji mold</name>
    <dbReference type="NCBI Taxonomy" id="105351"/>
    <lineage>
        <taxon>Eukaryota</taxon>
        <taxon>Fungi</taxon>
        <taxon>Dikarya</taxon>
        <taxon>Ascomycota</taxon>
        <taxon>Pezizomycotina</taxon>
        <taxon>Eurotiomycetes</taxon>
        <taxon>Eurotiomycetidae</taxon>
        <taxon>Eurotiales</taxon>
        <taxon>Aspergillaceae</taxon>
        <taxon>Aspergillus</taxon>
    </lineage>
</organism>
<feature type="domain" description="Rhodopsin" evidence="8">
    <location>
        <begin position="27"/>
        <end position="262"/>
    </location>
</feature>
<evidence type="ECO:0000256" key="1">
    <source>
        <dbReference type="ARBA" id="ARBA00004141"/>
    </source>
</evidence>
<dbReference type="PANTHER" id="PTHR33048">
    <property type="entry name" value="PTH11-LIKE INTEGRAL MEMBRANE PROTEIN (AFU_ORTHOLOGUE AFUA_5G11245)"/>
    <property type="match status" value="1"/>
</dbReference>
<feature type="transmembrane region" description="Helical" evidence="7">
    <location>
        <begin position="43"/>
        <end position="64"/>
    </location>
</feature>
<dbReference type="Proteomes" id="UP000286921">
    <property type="component" value="Unassembled WGS sequence"/>
</dbReference>
<feature type="region of interest" description="Disordered" evidence="6">
    <location>
        <begin position="304"/>
        <end position="328"/>
    </location>
</feature>
<dbReference type="AlphaFoldDB" id="A0A401L033"/>
<dbReference type="InterPro" id="IPR052337">
    <property type="entry name" value="SAT4-like"/>
</dbReference>
<dbReference type="STRING" id="105351.A0A401L033"/>
<dbReference type="InterPro" id="IPR049326">
    <property type="entry name" value="Rhodopsin_dom_fungi"/>
</dbReference>
<comment type="subcellular location">
    <subcellularLocation>
        <location evidence="1">Membrane</location>
        <topology evidence="1">Multi-pass membrane protein</topology>
    </subcellularLocation>
</comment>
<feature type="transmembrane region" description="Helical" evidence="7">
    <location>
        <begin position="12"/>
        <end position="31"/>
    </location>
</feature>
<evidence type="ECO:0000256" key="4">
    <source>
        <dbReference type="ARBA" id="ARBA00023136"/>
    </source>
</evidence>
<proteinExistence type="inferred from homology"/>
<feature type="transmembrane region" description="Helical" evidence="7">
    <location>
        <begin position="172"/>
        <end position="192"/>
    </location>
</feature>
<protein>
    <recommendedName>
        <fullName evidence="8">Rhodopsin domain-containing protein</fullName>
    </recommendedName>
</protein>
<name>A0A401L033_ASPAW</name>
<keyword evidence="4 7" id="KW-0472">Membrane</keyword>
<evidence type="ECO:0000313" key="10">
    <source>
        <dbReference type="Proteomes" id="UP000286921"/>
    </source>
</evidence>
<accession>A0A401L033</accession>